<evidence type="ECO:0000256" key="2">
    <source>
        <dbReference type="ARBA" id="ARBA00017703"/>
    </source>
</evidence>
<keyword evidence="5" id="KW-0235">DNA replication</keyword>
<evidence type="ECO:0000313" key="10">
    <source>
        <dbReference type="EMBL" id="WNO05671.1"/>
    </source>
</evidence>
<evidence type="ECO:0000256" key="7">
    <source>
        <dbReference type="ARBA" id="ARBA00034754"/>
    </source>
</evidence>
<evidence type="ECO:0000256" key="3">
    <source>
        <dbReference type="ARBA" id="ARBA00022679"/>
    </source>
</evidence>
<dbReference type="SUPFAM" id="SSF52540">
    <property type="entry name" value="P-loop containing nucleoside triphosphate hydrolases"/>
    <property type="match status" value="1"/>
</dbReference>
<evidence type="ECO:0000259" key="9">
    <source>
        <dbReference type="Pfam" id="PF06144"/>
    </source>
</evidence>
<dbReference type="CDD" id="cd18138">
    <property type="entry name" value="HLD_clamp_pol_III_delta"/>
    <property type="match status" value="1"/>
</dbReference>
<dbReference type="InterPro" id="IPR010372">
    <property type="entry name" value="DNA_pol3_delta_N"/>
</dbReference>
<feature type="domain" description="DNA polymerase III delta N-terminal" evidence="9">
    <location>
        <begin position="20"/>
        <end position="135"/>
    </location>
</feature>
<dbReference type="RefSeq" id="WP_313868420.1">
    <property type="nucleotide sequence ID" value="NZ_CP132507.1"/>
</dbReference>
<dbReference type="EMBL" id="CP132507">
    <property type="protein sequence ID" value="WNO05671.1"/>
    <property type="molecule type" value="Genomic_DNA"/>
</dbReference>
<dbReference type="NCBIfam" id="TIGR01128">
    <property type="entry name" value="holA"/>
    <property type="match status" value="1"/>
</dbReference>
<dbReference type="PANTHER" id="PTHR34388:SF1">
    <property type="entry name" value="DNA POLYMERASE III SUBUNIT DELTA"/>
    <property type="match status" value="1"/>
</dbReference>
<comment type="catalytic activity">
    <reaction evidence="8">
        <text>DNA(n) + a 2'-deoxyribonucleoside 5'-triphosphate = DNA(n+1) + diphosphate</text>
        <dbReference type="Rhea" id="RHEA:22508"/>
        <dbReference type="Rhea" id="RHEA-COMP:17339"/>
        <dbReference type="Rhea" id="RHEA-COMP:17340"/>
        <dbReference type="ChEBI" id="CHEBI:33019"/>
        <dbReference type="ChEBI" id="CHEBI:61560"/>
        <dbReference type="ChEBI" id="CHEBI:173112"/>
        <dbReference type="EC" id="2.7.7.7"/>
    </reaction>
</comment>
<dbReference type="Proteomes" id="UP001302257">
    <property type="component" value="Chromosome"/>
</dbReference>
<evidence type="ECO:0000256" key="8">
    <source>
        <dbReference type="ARBA" id="ARBA00049244"/>
    </source>
</evidence>
<keyword evidence="3 10" id="KW-0808">Transferase</keyword>
<keyword evidence="6" id="KW-0239">DNA-directed DNA polymerase</keyword>
<reference evidence="10 11" key="1">
    <citation type="submission" date="2023-08" db="EMBL/GenBank/DDBJ databases">
        <title>Rhodoferax potami sp. nov. and Rhodoferax mekongensis sp. nov., isolated from the Mekong River in Thailand.</title>
        <authorList>
            <person name="Kitikhun S."/>
            <person name="Charoenyingcharoen P."/>
            <person name="Siriarchawattana P."/>
            <person name="Likhitrattanapisal S."/>
            <person name="Nilsakha T."/>
            <person name="Chanpet A."/>
            <person name="Rattanawaree P."/>
            <person name="Ingsriswang S."/>
        </authorList>
    </citation>
    <scope>NUCLEOTIDE SEQUENCE [LARGE SCALE GENOMIC DNA]</scope>
    <source>
        <strain evidence="10 11">TBRC 17307</strain>
    </source>
</reference>
<name>A0ABZ0B2T1_9BURK</name>
<proteinExistence type="inferred from homology"/>
<dbReference type="InterPro" id="IPR005790">
    <property type="entry name" value="DNA_polIII_delta"/>
</dbReference>
<organism evidence="10 11">
    <name type="scientific">Rhodoferax mekongensis</name>
    <dbReference type="NCBI Taxonomy" id="3068341"/>
    <lineage>
        <taxon>Bacteria</taxon>
        <taxon>Pseudomonadati</taxon>
        <taxon>Pseudomonadota</taxon>
        <taxon>Betaproteobacteria</taxon>
        <taxon>Burkholderiales</taxon>
        <taxon>Comamonadaceae</taxon>
        <taxon>Rhodoferax</taxon>
    </lineage>
</organism>
<evidence type="ECO:0000256" key="4">
    <source>
        <dbReference type="ARBA" id="ARBA00022695"/>
    </source>
</evidence>
<keyword evidence="4 10" id="KW-0548">Nucleotidyltransferase</keyword>
<dbReference type="SUPFAM" id="SSF48019">
    <property type="entry name" value="post-AAA+ oligomerization domain-like"/>
    <property type="match status" value="1"/>
</dbReference>
<comment type="similarity">
    <text evidence="7">Belongs to the DNA polymerase HolA subunit family.</text>
</comment>
<dbReference type="Pfam" id="PF06144">
    <property type="entry name" value="DNA_pol3_delta"/>
    <property type="match status" value="1"/>
</dbReference>
<dbReference type="InterPro" id="IPR008921">
    <property type="entry name" value="DNA_pol3_clamp-load_cplx_C"/>
</dbReference>
<dbReference type="Gene3D" id="1.10.8.60">
    <property type="match status" value="1"/>
</dbReference>
<evidence type="ECO:0000256" key="5">
    <source>
        <dbReference type="ARBA" id="ARBA00022705"/>
    </source>
</evidence>
<sequence length="365" mass="39794">MQLPANQLSNHLQRGFKNLYTVHGDEPLLQQEALDAIRAHARTLGYTERTSHTVAGAHFDWSEVLAAGGSLSLFADKQIVEIRIPSGKPGKDGSVALQQLAEASQGNDSTLTIVLLPRLDKMTKSGAWFSALESYGITIQVDPVERNALPQWIAQRLGAQGQRVAAGEEGQRTLQFFADRVEGNLLAAHQEIQKLGLLFPADAHDGVLSLEQVESAVLNVARYDVFKLSEAVLAGQAGRVQRMLDGLQAEGEAEVLVHYTLAEDIRALKRVKDAMGQGRPLPMALRENRIWGAKERLFERVLPKLSERTLAELLQSAHVVDGIVKGLKQPDWPSSGWQALHRLALQVCALCAGQTKAAPAGGPRR</sequence>
<evidence type="ECO:0000256" key="6">
    <source>
        <dbReference type="ARBA" id="ARBA00022932"/>
    </source>
</evidence>
<protein>
    <recommendedName>
        <fullName evidence="2">DNA polymerase III subunit delta</fullName>
        <ecNumber evidence="1">2.7.7.7</ecNumber>
    </recommendedName>
</protein>
<accession>A0ABZ0B2T1</accession>
<gene>
    <name evidence="10" type="primary">holA</name>
    <name evidence="10" type="ORF">RAN89_04350</name>
</gene>
<dbReference type="InterPro" id="IPR027417">
    <property type="entry name" value="P-loop_NTPase"/>
</dbReference>
<evidence type="ECO:0000256" key="1">
    <source>
        <dbReference type="ARBA" id="ARBA00012417"/>
    </source>
</evidence>
<dbReference type="Gene3D" id="1.20.272.10">
    <property type="match status" value="1"/>
</dbReference>
<evidence type="ECO:0000313" key="11">
    <source>
        <dbReference type="Proteomes" id="UP001302257"/>
    </source>
</evidence>
<dbReference type="GO" id="GO:0003887">
    <property type="term" value="F:DNA-directed DNA polymerase activity"/>
    <property type="evidence" value="ECO:0007669"/>
    <property type="project" value="UniProtKB-EC"/>
</dbReference>
<dbReference type="Gene3D" id="3.40.50.300">
    <property type="entry name" value="P-loop containing nucleotide triphosphate hydrolases"/>
    <property type="match status" value="1"/>
</dbReference>
<dbReference type="EC" id="2.7.7.7" evidence="1"/>
<dbReference type="PANTHER" id="PTHR34388">
    <property type="entry name" value="DNA POLYMERASE III SUBUNIT DELTA"/>
    <property type="match status" value="1"/>
</dbReference>
<keyword evidence="11" id="KW-1185">Reference proteome</keyword>